<organism evidence="2 3">
    <name type="scientific">Chondromyces crocatus</name>
    <dbReference type="NCBI Taxonomy" id="52"/>
    <lineage>
        <taxon>Bacteria</taxon>
        <taxon>Pseudomonadati</taxon>
        <taxon>Myxococcota</taxon>
        <taxon>Polyangia</taxon>
        <taxon>Polyangiales</taxon>
        <taxon>Polyangiaceae</taxon>
        <taxon>Chondromyces</taxon>
    </lineage>
</organism>
<name>A0A0K1E9L9_CHOCO</name>
<dbReference type="EMBL" id="CP012159">
    <property type="protein sequence ID" value="AKT37561.1"/>
    <property type="molecule type" value="Genomic_DNA"/>
</dbReference>
<dbReference type="AlphaFoldDB" id="A0A0K1E9L9"/>
<sequence>MDDPGGAAQGTIPNLEERAVAGPTDPDVGEMHIDARGVLLKAVHVENRSKILKLRGEAEEVMEAILLLTPDDIAQAGLHPDDIDDLRALILEHRRAMRFFKAAERMADKLRQTTLAHGHEIAGRISEIAAQGQRRARRSPERSGILDALMPLIRYQAAPAKRSWVTRLKNQGSLPDEAPESAMPTRAMPTREEEEPQPASQVG</sequence>
<evidence type="ECO:0000256" key="1">
    <source>
        <dbReference type="SAM" id="MobiDB-lite"/>
    </source>
</evidence>
<protein>
    <submittedName>
        <fullName evidence="2">Uncharacterized protein</fullName>
    </submittedName>
</protein>
<evidence type="ECO:0000313" key="3">
    <source>
        <dbReference type="Proteomes" id="UP000067626"/>
    </source>
</evidence>
<accession>A0A0K1E9L9</accession>
<gene>
    <name evidence="2" type="ORF">CMC5_017020</name>
</gene>
<dbReference type="KEGG" id="ccro:CMC5_017020"/>
<feature type="region of interest" description="Disordered" evidence="1">
    <location>
        <begin position="1"/>
        <end position="26"/>
    </location>
</feature>
<keyword evidence="3" id="KW-1185">Reference proteome</keyword>
<reference evidence="2 3" key="1">
    <citation type="submission" date="2015-07" db="EMBL/GenBank/DDBJ databases">
        <title>Genome analysis of myxobacterium Chondromyces crocatus Cm c5 reveals a high potential for natural compound synthesis and the genetic basis for the loss of fruiting body formation.</title>
        <authorList>
            <person name="Zaburannyi N."/>
            <person name="Bunk B."/>
            <person name="Maier J."/>
            <person name="Overmann J."/>
            <person name="Mueller R."/>
        </authorList>
    </citation>
    <scope>NUCLEOTIDE SEQUENCE [LARGE SCALE GENOMIC DNA]</scope>
    <source>
        <strain evidence="2 3">Cm c5</strain>
    </source>
</reference>
<feature type="region of interest" description="Disordered" evidence="1">
    <location>
        <begin position="166"/>
        <end position="203"/>
    </location>
</feature>
<dbReference type="Proteomes" id="UP000067626">
    <property type="component" value="Chromosome"/>
</dbReference>
<proteinExistence type="predicted"/>
<evidence type="ECO:0000313" key="2">
    <source>
        <dbReference type="EMBL" id="AKT37561.1"/>
    </source>
</evidence>